<proteinExistence type="predicted"/>
<feature type="region of interest" description="Disordered" evidence="1">
    <location>
        <begin position="1"/>
        <end position="58"/>
    </location>
</feature>
<reference evidence="3 4" key="1">
    <citation type="journal article" date="2010" name="PLoS Genet.">
        <title>De novo assembly of a 40 Mb eukaryotic genome from short sequence reads: Sordaria macrospora, a model organism for fungal morphogenesis.</title>
        <authorList>
            <person name="Nowrousian M."/>
            <person name="Stajich J."/>
            <person name="Chu M."/>
            <person name="Engh I."/>
            <person name="Espagne E."/>
            <person name="Halliday K."/>
            <person name="Kamerewerd J."/>
            <person name="Kempken F."/>
            <person name="Knab B."/>
            <person name="Kuo H.C."/>
            <person name="Osiewacz H.D."/>
            <person name="Poeggeler S."/>
            <person name="Read N."/>
            <person name="Seiler S."/>
            <person name="Smith K."/>
            <person name="Zickler D."/>
            <person name="Kueck U."/>
            <person name="Freitag M."/>
        </authorList>
    </citation>
    <scope>NUCLEOTIDE SEQUENCE [LARGE SCALE GENOMIC DNA]</scope>
    <source>
        <strain evidence="4">ATCC MYA-333 / DSM 997 / K(L3346) / K-hell</strain>
        <tissue evidence="3">Mycelium</tissue>
    </source>
</reference>
<dbReference type="Proteomes" id="UP000001881">
    <property type="component" value="Unassembled WGS sequence"/>
</dbReference>
<keyword evidence="2" id="KW-0472">Membrane</keyword>
<feature type="region of interest" description="Disordered" evidence="1">
    <location>
        <begin position="138"/>
        <end position="238"/>
    </location>
</feature>
<dbReference type="HOGENOM" id="CLU_1070255_0_0_1"/>
<feature type="compositionally biased region" description="Basic and acidic residues" evidence="1">
    <location>
        <begin position="8"/>
        <end position="27"/>
    </location>
</feature>
<keyword evidence="2" id="KW-1133">Transmembrane helix</keyword>
<feature type="transmembrane region" description="Helical" evidence="2">
    <location>
        <begin position="72"/>
        <end position="94"/>
    </location>
</feature>
<organism evidence="3 4">
    <name type="scientific">Sordaria macrospora (strain ATCC MYA-333 / DSM 997 / K(L3346) / K-hell)</name>
    <dbReference type="NCBI Taxonomy" id="771870"/>
    <lineage>
        <taxon>Eukaryota</taxon>
        <taxon>Fungi</taxon>
        <taxon>Dikarya</taxon>
        <taxon>Ascomycota</taxon>
        <taxon>Pezizomycotina</taxon>
        <taxon>Sordariomycetes</taxon>
        <taxon>Sordariomycetidae</taxon>
        <taxon>Sordariales</taxon>
        <taxon>Sordariaceae</taxon>
        <taxon>Sordaria</taxon>
    </lineage>
</organism>
<dbReference type="KEGG" id="smp:10803909"/>
<dbReference type="VEuPathDB" id="FungiDB:SMAC_04691"/>
<keyword evidence="4" id="KW-1185">Reference proteome</keyword>
<dbReference type="InParanoid" id="F7W258"/>
<gene>
    <name evidence="3" type="ORF">SMAC_04691</name>
</gene>
<sequence length="260" mass="27707">MSSTNNAHDPRGDNSEKSDNNNDKSDKAIMPATAATPTPTATATPTPTATLTPTTTTNNHIIEDTSSSWACIWAWIAIILTLLYLTGLLEILLLPPPLHPPAAHPCHPREDPGPDETGPWRKGECSCSCSCSSSQPYLQPQPHLQPEPEPDPEPHHLRYTSFDAPHRALESRCEGGRGGRLGRGNRRGLGSQKAQERGNNPLFSLFRSGGGGGPSGGNHRGLRGQEAQERGTKPLLFPVPFAGTSTGIGAGKRPCGYVSM</sequence>
<accession>F7W258</accession>
<feature type="compositionally biased region" description="Basic and acidic residues" evidence="1">
    <location>
        <begin position="164"/>
        <end position="177"/>
    </location>
</feature>
<comment type="caution">
    <text evidence="3">The sequence shown here is derived from an EMBL/GenBank/DDBJ whole genome shotgun (WGS) entry which is preliminary data.</text>
</comment>
<name>F7W258_SORMK</name>
<evidence type="ECO:0000313" key="4">
    <source>
        <dbReference type="Proteomes" id="UP000001881"/>
    </source>
</evidence>
<dbReference type="EMBL" id="CABT02000021">
    <property type="protein sequence ID" value="CCC11708.1"/>
    <property type="molecule type" value="Genomic_DNA"/>
</dbReference>
<dbReference type="AlphaFoldDB" id="F7W258"/>
<feature type="compositionally biased region" description="Gly residues" evidence="1">
    <location>
        <begin position="208"/>
        <end position="219"/>
    </location>
</feature>
<evidence type="ECO:0000256" key="2">
    <source>
        <dbReference type="SAM" id="Phobius"/>
    </source>
</evidence>
<feature type="compositionally biased region" description="Low complexity" evidence="1">
    <location>
        <begin position="31"/>
        <end position="57"/>
    </location>
</feature>
<evidence type="ECO:0000256" key="1">
    <source>
        <dbReference type="SAM" id="MobiDB-lite"/>
    </source>
</evidence>
<protein>
    <submittedName>
        <fullName evidence="3">WGS project CABT00000000 data, contig 2.21</fullName>
    </submittedName>
</protein>
<keyword evidence="2" id="KW-0812">Transmembrane</keyword>
<dbReference type="GeneID" id="10803909"/>
<evidence type="ECO:0000313" key="3">
    <source>
        <dbReference type="EMBL" id="CCC11708.1"/>
    </source>
</evidence>